<dbReference type="OrthoDB" id="5046242at2759"/>
<dbReference type="EMBL" id="CWKI01000008">
    <property type="protein sequence ID" value="CTR08501.1"/>
    <property type="molecule type" value="Genomic_DNA"/>
</dbReference>
<name>A0A0K3CMU5_RHOTO</name>
<feature type="domain" description="Amine oxidase" evidence="3">
    <location>
        <begin position="186"/>
        <end position="468"/>
    </location>
</feature>
<dbReference type="Gene3D" id="3.90.660.10">
    <property type="match status" value="1"/>
</dbReference>
<proteinExistence type="inferred from homology"/>
<evidence type="ECO:0000259" key="3">
    <source>
        <dbReference type="Pfam" id="PF01593"/>
    </source>
</evidence>
<dbReference type="STRING" id="5286.A0A0K3CMU5"/>
<evidence type="ECO:0000313" key="6">
    <source>
        <dbReference type="Proteomes" id="UP000199069"/>
    </source>
</evidence>
<dbReference type="GO" id="GO:0003682">
    <property type="term" value="F:chromatin binding"/>
    <property type="evidence" value="ECO:0007669"/>
    <property type="project" value="TreeGrafter"/>
</dbReference>
<evidence type="ECO:0000313" key="5">
    <source>
        <dbReference type="EMBL" id="PRQ73186.1"/>
    </source>
</evidence>
<dbReference type="Proteomes" id="UP000199069">
    <property type="component" value="Unassembled WGS sequence"/>
</dbReference>
<gene>
    <name evidence="4" type="primary">FGENESH: predicted gene_8.217</name>
    <name evidence="5" type="ORF">AAT19DRAFT_15939</name>
    <name evidence="4" type="ORF">BN2166_0043620</name>
</gene>
<dbReference type="Gene3D" id="3.50.50.60">
    <property type="entry name" value="FAD/NAD(P)-binding domain"/>
    <property type="match status" value="1"/>
</dbReference>
<dbReference type="Proteomes" id="UP000239560">
    <property type="component" value="Unassembled WGS sequence"/>
</dbReference>
<dbReference type="GO" id="GO:0016491">
    <property type="term" value="F:oxidoreductase activity"/>
    <property type="evidence" value="ECO:0007669"/>
    <property type="project" value="UniProtKB-KW"/>
</dbReference>
<dbReference type="SUPFAM" id="SSF51905">
    <property type="entry name" value="FAD/NAD(P)-binding domain"/>
    <property type="match status" value="1"/>
</dbReference>
<keyword evidence="2" id="KW-0560">Oxidoreductase</keyword>
<dbReference type="PANTHER" id="PTHR10742">
    <property type="entry name" value="FLAVIN MONOAMINE OXIDASE"/>
    <property type="match status" value="1"/>
</dbReference>
<accession>A0A0K3CMU5</accession>
<keyword evidence="6" id="KW-1185">Reference proteome</keyword>
<organism evidence="4 6">
    <name type="scientific">Rhodotorula toruloides</name>
    <name type="common">Yeast</name>
    <name type="synonym">Rhodosporidium toruloides</name>
    <dbReference type="NCBI Taxonomy" id="5286"/>
    <lineage>
        <taxon>Eukaryota</taxon>
        <taxon>Fungi</taxon>
        <taxon>Dikarya</taxon>
        <taxon>Basidiomycota</taxon>
        <taxon>Pucciniomycotina</taxon>
        <taxon>Microbotryomycetes</taxon>
        <taxon>Sporidiobolales</taxon>
        <taxon>Sporidiobolaceae</taxon>
        <taxon>Rhodotorula</taxon>
    </lineage>
</organism>
<dbReference type="InterPro" id="IPR002937">
    <property type="entry name" value="Amino_oxidase"/>
</dbReference>
<reference evidence="5 7" key="2">
    <citation type="journal article" date="2018" name="Elife">
        <title>Functional genomics of lipid metabolism in the oleaginous yeast Rhodosporidium toruloides.</title>
        <authorList>
            <person name="Coradetti S.T."/>
            <person name="Pinel D."/>
            <person name="Geiselman G."/>
            <person name="Ito M."/>
            <person name="Mondo S."/>
            <person name="Reilly M.C."/>
            <person name="Cheng Y.F."/>
            <person name="Bauer S."/>
            <person name="Grigoriev I."/>
            <person name="Gladden J.M."/>
            <person name="Simmons B.A."/>
            <person name="Brem R."/>
            <person name="Arkin A.P."/>
            <person name="Skerker J.M."/>
        </authorList>
    </citation>
    <scope>NUCLEOTIDE SEQUENCE [LARGE SCALE GENOMIC DNA]</scope>
    <source>
        <strain evidence="5 7">NBRC 0880</strain>
    </source>
</reference>
<comment type="similarity">
    <text evidence="1">Belongs to the flavin monoamine oxidase family.</text>
</comment>
<evidence type="ECO:0000256" key="2">
    <source>
        <dbReference type="ARBA" id="ARBA00023002"/>
    </source>
</evidence>
<dbReference type="PANTHER" id="PTHR10742:SF386">
    <property type="entry name" value="LYSINE-SPECIFIC HISTONE DEMETHYLASE 1A"/>
    <property type="match status" value="1"/>
</dbReference>
<dbReference type="GO" id="GO:0050660">
    <property type="term" value="F:flavin adenine dinucleotide binding"/>
    <property type="evidence" value="ECO:0007669"/>
    <property type="project" value="TreeGrafter"/>
</dbReference>
<dbReference type="OMA" id="CWDQDEC"/>
<dbReference type="Pfam" id="PF01593">
    <property type="entry name" value="Amino_oxidase"/>
    <property type="match status" value="1"/>
</dbReference>
<evidence type="ECO:0000256" key="1">
    <source>
        <dbReference type="ARBA" id="ARBA00005995"/>
    </source>
</evidence>
<dbReference type="SUPFAM" id="SSF54373">
    <property type="entry name" value="FAD-linked reductases, C-terminal domain"/>
    <property type="match status" value="1"/>
</dbReference>
<dbReference type="InterPro" id="IPR036188">
    <property type="entry name" value="FAD/NAD-bd_sf"/>
</dbReference>
<dbReference type="Pfam" id="PF13450">
    <property type="entry name" value="NAD_binding_8"/>
    <property type="match status" value="1"/>
</dbReference>
<sequence>MAALAPLAAPSTPLSGEPEPAYDVVVVGCGMAGAVAARQLAGHRVALLEARNRVGGRIYTAGEVEGVPQPVDLGGSMIHGFREGVPTAKLITHELGMDVHVPQGAKGLVYGLNGPLAEAEATSLFATSAQNAFSPPSGVAADASIASLLIPTLKSDPRLVALARTAEIGAGVELEGMSAKYAGFEQGFKGTDGFPEGGYGEVMKNLVADIKAAGGEVHLGVEVTKIEDLGADKGVKLETKDGRTFTAKAVISTIPLAVLQQSPPTFQPPLSSLYTSAIERMRTGSLEKIVLSYPSAWWPSPDENGSFLLLPLHDPSVPLDDAKPASLRDLFSRIVIPVSSFQRIASAPHPTLLAYIGATAARYIAAYPADDVTSAFHDYLVSRLSPSALPPAPTVKLVTEWQRDPFSRGATSTPVPLTQSKDGERASPLDFIIVSRPIWDGRLGFAGEHTDLDNHGSVAGAAISGQREGLRVKELLERLAEQEANEQGKALL</sequence>
<dbReference type="EMBL" id="LCTV02000008">
    <property type="protein sequence ID" value="PRQ73186.1"/>
    <property type="molecule type" value="Genomic_DNA"/>
</dbReference>
<dbReference type="InterPro" id="IPR050281">
    <property type="entry name" value="Flavin_monoamine_oxidase"/>
</dbReference>
<evidence type="ECO:0000313" key="4">
    <source>
        <dbReference type="EMBL" id="CTR08501.1"/>
    </source>
</evidence>
<dbReference type="GO" id="GO:0006338">
    <property type="term" value="P:chromatin remodeling"/>
    <property type="evidence" value="ECO:0007669"/>
    <property type="project" value="TreeGrafter"/>
</dbReference>
<reference evidence="4 6" key="1">
    <citation type="submission" date="2015-07" db="EMBL/GenBank/DDBJ databases">
        <authorList>
            <person name="Cajimat M.N.B."/>
            <person name="Milazzo M.L."/>
            <person name="Fulhorst C.F."/>
        </authorList>
    </citation>
    <scope>NUCLEOTIDE SEQUENCE [LARGE SCALE GENOMIC DNA]</scope>
    <source>
        <strain evidence="4">Single colony</strain>
    </source>
</reference>
<dbReference type="AlphaFoldDB" id="A0A0K3CMU5"/>
<evidence type="ECO:0000313" key="7">
    <source>
        <dbReference type="Proteomes" id="UP000239560"/>
    </source>
</evidence>
<protein>
    <recommendedName>
        <fullName evidence="3">Amine oxidase domain-containing protein</fullName>
    </recommendedName>
</protein>